<evidence type="ECO:0000256" key="5">
    <source>
        <dbReference type="ARBA" id="ARBA00023136"/>
    </source>
</evidence>
<dbReference type="RefSeq" id="WP_386101980.1">
    <property type="nucleotide sequence ID" value="NZ_JBHSAT010000022.1"/>
</dbReference>
<comment type="subcellular location">
    <subcellularLocation>
        <location evidence="1">Membrane</location>
        <topology evidence="1">Multi-pass membrane protein</topology>
    </subcellularLocation>
</comment>
<feature type="transmembrane region" description="Helical" evidence="6">
    <location>
        <begin position="96"/>
        <end position="116"/>
    </location>
</feature>
<feature type="transmembrane region" description="Helical" evidence="6">
    <location>
        <begin position="185"/>
        <end position="203"/>
    </location>
</feature>
<feature type="transmembrane region" description="Helical" evidence="6">
    <location>
        <begin position="219"/>
        <end position="240"/>
    </location>
</feature>
<dbReference type="Proteomes" id="UP001595812">
    <property type="component" value="Unassembled WGS sequence"/>
</dbReference>
<feature type="transmembrane region" description="Helical" evidence="6">
    <location>
        <begin position="70"/>
        <end position="90"/>
    </location>
</feature>
<evidence type="ECO:0000256" key="6">
    <source>
        <dbReference type="SAM" id="Phobius"/>
    </source>
</evidence>
<evidence type="ECO:0000259" key="7">
    <source>
        <dbReference type="Pfam" id="PF00892"/>
    </source>
</evidence>
<sequence>MKSSKLLIILAFFSIYVFWGSTYLLNKLAVSELPPLFLASLRFTVAGVFILVLALALGKSLKLSWKQLRNCSIAGFLFLAYGNGVFVWALKFVDSGFAALEASINPLIILILMRVYHKKPIKLKSIIGIVLGVVGMYVLVSQDSLNLEEGSAIGILLIFTCVLSWSIGSVFVAQAELPKNFFISTGYQMLIAGLMLCVASFLFNETWSMPTQWTDQTQLAMLGLILFGSIAAFTSFNYLLKVVSTEKVATSGYVNPVIALLLGWYFLGELITIQTIIAAVLLLLGVYFINSKKD</sequence>
<organism evidence="8 9">
    <name type="scientific">Winogradskyella maritima</name>
    <dbReference type="NCBI Taxonomy" id="1517766"/>
    <lineage>
        <taxon>Bacteria</taxon>
        <taxon>Pseudomonadati</taxon>
        <taxon>Bacteroidota</taxon>
        <taxon>Flavobacteriia</taxon>
        <taxon>Flavobacteriales</taxon>
        <taxon>Flavobacteriaceae</taxon>
        <taxon>Winogradskyella</taxon>
    </lineage>
</organism>
<name>A0ABV8AKY7_9FLAO</name>
<dbReference type="PANTHER" id="PTHR32322:SF2">
    <property type="entry name" value="EAMA DOMAIN-CONTAINING PROTEIN"/>
    <property type="match status" value="1"/>
</dbReference>
<evidence type="ECO:0000256" key="3">
    <source>
        <dbReference type="ARBA" id="ARBA00022692"/>
    </source>
</evidence>
<dbReference type="InterPro" id="IPR037185">
    <property type="entry name" value="EmrE-like"/>
</dbReference>
<dbReference type="EMBL" id="JBHSAT010000022">
    <property type="protein sequence ID" value="MFC3878049.1"/>
    <property type="molecule type" value="Genomic_DNA"/>
</dbReference>
<dbReference type="Pfam" id="PF00892">
    <property type="entry name" value="EamA"/>
    <property type="match status" value="2"/>
</dbReference>
<evidence type="ECO:0000313" key="9">
    <source>
        <dbReference type="Proteomes" id="UP001595812"/>
    </source>
</evidence>
<protein>
    <submittedName>
        <fullName evidence="8">EamA family transporter</fullName>
    </submittedName>
</protein>
<feature type="transmembrane region" description="Helical" evidence="6">
    <location>
        <begin position="152"/>
        <end position="173"/>
    </location>
</feature>
<comment type="similarity">
    <text evidence="2">Belongs to the EamA transporter family.</text>
</comment>
<feature type="domain" description="EamA" evidence="7">
    <location>
        <begin position="8"/>
        <end position="140"/>
    </location>
</feature>
<gene>
    <name evidence="8" type="ORF">ACFOSX_12495</name>
</gene>
<dbReference type="SUPFAM" id="SSF103481">
    <property type="entry name" value="Multidrug resistance efflux transporter EmrE"/>
    <property type="match status" value="2"/>
</dbReference>
<proteinExistence type="inferred from homology"/>
<feature type="transmembrane region" description="Helical" evidence="6">
    <location>
        <begin position="7"/>
        <end position="25"/>
    </location>
</feature>
<keyword evidence="3 6" id="KW-0812">Transmembrane</keyword>
<feature type="transmembrane region" description="Helical" evidence="6">
    <location>
        <begin position="252"/>
        <end position="267"/>
    </location>
</feature>
<dbReference type="InterPro" id="IPR000620">
    <property type="entry name" value="EamA_dom"/>
</dbReference>
<accession>A0ABV8AKY7</accession>
<feature type="domain" description="EamA" evidence="7">
    <location>
        <begin position="153"/>
        <end position="290"/>
    </location>
</feature>
<dbReference type="PANTHER" id="PTHR32322">
    <property type="entry name" value="INNER MEMBRANE TRANSPORTER"/>
    <property type="match status" value="1"/>
</dbReference>
<feature type="transmembrane region" description="Helical" evidence="6">
    <location>
        <begin position="273"/>
        <end position="290"/>
    </location>
</feature>
<comment type="caution">
    <text evidence="8">The sequence shown here is derived from an EMBL/GenBank/DDBJ whole genome shotgun (WGS) entry which is preliminary data.</text>
</comment>
<keyword evidence="9" id="KW-1185">Reference proteome</keyword>
<evidence type="ECO:0000256" key="1">
    <source>
        <dbReference type="ARBA" id="ARBA00004141"/>
    </source>
</evidence>
<evidence type="ECO:0000313" key="8">
    <source>
        <dbReference type="EMBL" id="MFC3878049.1"/>
    </source>
</evidence>
<evidence type="ECO:0000256" key="2">
    <source>
        <dbReference type="ARBA" id="ARBA00007362"/>
    </source>
</evidence>
<evidence type="ECO:0000256" key="4">
    <source>
        <dbReference type="ARBA" id="ARBA00022989"/>
    </source>
</evidence>
<keyword evidence="5 6" id="KW-0472">Membrane</keyword>
<feature type="transmembrane region" description="Helical" evidence="6">
    <location>
        <begin position="37"/>
        <end position="58"/>
    </location>
</feature>
<dbReference type="InterPro" id="IPR050638">
    <property type="entry name" value="AA-Vitamin_Transporters"/>
</dbReference>
<keyword evidence="4 6" id="KW-1133">Transmembrane helix</keyword>
<reference evidence="9" key="1">
    <citation type="journal article" date="2019" name="Int. J. Syst. Evol. Microbiol.">
        <title>The Global Catalogue of Microorganisms (GCM) 10K type strain sequencing project: providing services to taxonomists for standard genome sequencing and annotation.</title>
        <authorList>
            <consortium name="The Broad Institute Genomics Platform"/>
            <consortium name="The Broad Institute Genome Sequencing Center for Infectious Disease"/>
            <person name="Wu L."/>
            <person name="Ma J."/>
        </authorList>
    </citation>
    <scope>NUCLEOTIDE SEQUENCE [LARGE SCALE GENOMIC DNA]</scope>
    <source>
        <strain evidence="9">CECT 8979</strain>
    </source>
</reference>
<feature type="transmembrane region" description="Helical" evidence="6">
    <location>
        <begin position="123"/>
        <end position="140"/>
    </location>
</feature>